<feature type="region of interest" description="Disordered" evidence="1">
    <location>
        <begin position="13"/>
        <end position="33"/>
    </location>
</feature>
<name>A0ABN2QPC4_9ACTN</name>
<evidence type="ECO:0000313" key="4">
    <source>
        <dbReference type="Proteomes" id="UP001500571"/>
    </source>
</evidence>
<evidence type="ECO:0000256" key="1">
    <source>
        <dbReference type="SAM" id="MobiDB-lite"/>
    </source>
</evidence>
<dbReference type="Proteomes" id="UP001500571">
    <property type="component" value="Unassembled WGS sequence"/>
</dbReference>
<accession>A0ABN2QPC4</accession>
<protein>
    <recommendedName>
        <fullName evidence="5">PA14 domain-containing protein</fullName>
    </recommendedName>
</protein>
<feature type="compositionally biased region" description="Low complexity" evidence="1">
    <location>
        <begin position="13"/>
        <end position="23"/>
    </location>
</feature>
<evidence type="ECO:0008006" key="5">
    <source>
        <dbReference type="Google" id="ProtNLM"/>
    </source>
</evidence>
<gene>
    <name evidence="3" type="ORF">GCM10009798_13690</name>
</gene>
<proteinExistence type="predicted"/>
<comment type="caution">
    <text evidence="3">The sequence shown here is derived from an EMBL/GenBank/DDBJ whole genome shotgun (WGS) entry which is preliminary data.</text>
</comment>
<feature type="signal peptide" evidence="2">
    <location>
        <begin position="1"/>
        <end position="15"/>
    </location>
</feature>
<sequence>MLGSCAVLPSVAATAAPPSASATGQPVGEPLGEYGDAAREAEATGTPVEVASQTTETTQVLAQPDGTFTLDSHTAAVRVKRNGSWHAIDTTLHRNADGSVSPSSTAMDVSFSGGGDQALLTLAHGADSVELHWPSTLPAPTVSGDTATYADVLPGVDLRLIAYPEGYREVLVVRNAEAAANPALRTLRLDTVARGLSLQSDADGGIAAVGADGAPVFSGPAPVMWDSAPERLQGGRGSARSANGHVNRLPLAVTAADGRHGTGRGHLTLTPADAALTGPDVQYPVFIDPSMSNSRNDGLSGDHYLTVHSGGWDYFDDSTEVMRVGYCGWSGCTSVQGKSRSYFGLNVAALTGKPTAAHVYSATVYALQKHQAANCSTPEPTDLWSAGSFSSSTNWGGPRTAKLDSDSKAYSEDCGTGNLIFNNANVVDYVQSAASSDTKVLNFNLSAPDESNAYQWKKFGNDPSITVSFDFPPSVPANLDLAASVDCSGKPRYTRDQTPTVYASAIDYNPNPGNVGLLYQIYTNPAGSSAVRYNPTAVSAPSNTKTAWTTNSSNTNSTAAMADDAYALRVKAVSLSPDTADQSSGYTGWYYFTIDHVAPAAPTISSFDYPQGSWGAPQGTPGQITFAGASDVAAFTYSFDTSGGEPLPTDTTCAYTTTPTKTGGMVTATSGKGSVTLPTTLTPGYHTVYAKAFDGAHNTSGQSAAYVFYVAPTFPGEGATQHEAEAITPTQPEGQGDPAFNFGAGYPVYSEGTSAIWSAGAQSHLVATAGTPETPARFTYGFDVPLSAYYGLGVQVTLANHYGILTFELDGRPVSLNGQEVSVDTYSATTATKYVDLGGAMLLPGPHKLTVKVVGANASSGDYVYNGTYGGVAISSLHDHGRSAGIDFFNVVPVNNVTFGSFAASFNNNGITSDGTAGDFGPSSSDSALSLQAMTQAGFGPGARPVVDGVTFTMPAQNADGTDNTMAGGQTLPLPTDANGNYPVASAVDLLVASTCGTTPTGASIQLSMNHIDPANPDGDLMITDTPIHAVPDWLNGTTPVGDTQVTLAVRLPYYDTGTTTSTAKQPALYHLRVPVKPGYEDKPIKSITLPSLGSNFTQACTTPTLHVFAITTS</sequence>
<evidence type="ECO:0000313" key="3">
    <source>
        <dbReference type="EMBL" id="GAA1955712.1"/>
    </source>
</evidence>
<evidence type="ECO:0000256" key="2">
    <source>
        <dbReference type="SAM" id="SignalP"/>
    </source>
</evidence>
<organism evidence="3 4">
    <name type="scientific">Nocardioides panacihumi</name>
    <dbReference type="NCBI Taxonomy" id="400774"/>
    <lineage>
        <taxon>Bacteria</taxon>
        <taxon>Bacillati</taxon>
        <taxon>Actinomycetota</taxon>
        <taxon>Actinomycetes</taxon>
        <taxon>Propionibacteriales</taxon>
        <taxon>Nocardioidaceae</taxon>
        <taxon>Nocardioides</taxon>
    </lineage>
</organism>
<keyword evidence="2" id="KW-0732">Signal</keyword>
<reference evidence="3 4" key="1">
    <citation type="journal article" date="2019" name="Int. J. Syst. Evol. Microbiol.">
        <title>The Global Catalogue of Microorganisms (GCM) 10K type strain sequencing project: providing services to taxonomists for standard genome sequencing and annotation.</title>
        <authorList>
            <consortium name="The Broad Institute Genomics Platform"/>
            <consortium name="The Broad Institute Genome Sequencing Center for Infectious Disease"/>
            <person name="Wu L."/>
            <person name="Ma J."/>
        </authorList>
    </citation>
    <scope>NUCLEOTIDE SEQUENCE [LARGE SCALE GENOMIC DNA]</scope>
    <source>
        <strain evidence="3 4">JCM 15309</strain>
    </source>
</reference>
<feature type="chain" id="PRO_5047513412" description="PA14 domain-containing protein" evidence="2">
    <location>
        <begin position="16"/>
        <end position="1114"/>
    </location>
</feature>
<dbReference type="EMBL" id="BAAAPB010000001">
    <property type="protein sequence ID" value="GAA1955712.1"/>
    <property type="molecule type" value="Genomic_DNA"/>
</dbReference>
<keyword evidence="4" id="KW-1185">Reference proteome</keyword>